<dbReference type="RefSeq" id="WP_057974723.1">
    <property type="nucleotide sequence ID" value="NZ_AZDI01000013.1"/>
</dbReference>
<name>A0A0R1HFJ7_9LACO</name>
<comment type="caution">
    <text evidence="3">The sequence shown here is derived from an EMBL/GenBank/DDBJ whole genome shotgun (WGS) entry which is preliminary data.</text>
</comment>
<reference evidence="3 4" key="1">
    <citation type="journal article" date="2015" name="Genome Announc.">
        <title>Expanding the biotechnology potential of lactobacilli through comparative genomics of 213 strains and associated genera.</title>
        <authorList>
            <person name="Sun Z."/>
            <person name="Harris H.M."/>
            <person name="McCann A."/>
            <person name="Guo C."/>
            <person name="Argimon S."/>
            <person name="Zhang W."/>
            <person name="Yang X."/>
            <person name="Jeffery I.B."/>
            <person name="Cooney J.C."/>
            <person name="Kagawa T.F."/>
            <person name="Liu W."/>
            <person name="Song Y."/>
            <person name="Salvetti E."/>
            <person name="Wrobel A."/>
            <person name="Rasinkangas P."/>
            <person name="Parkhill J."/>
            <person name="Rea M.C."/>
            <person name="O'Sullivan O."/>
            <person name="Ritari J."/>
            <person name="Douillard F.P."/>
            <person name="Paul Ross R."/>
            <person name="Yang R."/>
            <person name="Briner A.E."/>
            <person name="Felis G.E."/>
            <person name="de Vos W.M."/>
            <person name="Barrangou R."/>
            <person name="Klaenhammer T.R."/>
            <person name="Caufield P.W."/>
            <person name="Cui Y."/>
            <person name="Zhang H."/>
            <person name="O'Toole P.W."/>
        </authorList>
    </citation>
    <scope>NUCLEOTIDE SEQUENCE [LARGE SCALE GENOMIC DNA]</scope>
    <source>
        <strain evidence="3 4">DSM 15638</strain>
    </source>
</reference>
<proteinExistence type="predicted"/>
<sequence>MIDVKYDIKYGDKTELTLDIYKPTGDIIGTVVDIHGGGWFRGDKKTESDIGEFLGEKGYLVVAPNYRIGPENTYPAPLDDMDQLVEWLQEQKLADNIAVLGSSAGGNMSVEMGIKYGFPAISLSGILDFDEWLQMHQHVVAAPNQTKDLDVLQKTAGINQDGANDPFYKWFSLNYLNGDLTLASAATPYHKITETTGPMFLANSLNEFVPNSGVLKFAERLTQLNVPVTTRFMTGSEHAKGYLEAVKPDILNFLVENINK</sequence>
<feature type="domain" description="BD-FAE-like" evidence="2">
    <location>
        <begin position="18"/>
        <end position="204"/>
    </location>
</feature>
<gene>
    <name evidence="3" type="ORF">FC66_GL000464</name>
</gene>
<dbReference type="InterPro" id="IPR049492">
    <property type="entry name" value="BD-FAE-like_dom"/>
</dbReference>
<dbReference type="OrthoDB" id="9815425at2"/>
<dbReference type="GO" id="GO:0016787">
    <property type="term" value="F:hydrolase activity"/>
    <property type="evidence" value="ECO:0007669"/>
    <property type="project" value="UniProtKB-KW"/>
</dbReference>
<protein>
    <submittedName>
        <fullName evidence="3">Esterase lipase</fullName>
    </submittedName>
</protein>
<dbReference type="InterPro" id="IPR050300">
    <property type="entry name" value="GDXG_lipolytic_enzyme"/>
</dbReference>
<dbReference type="PANTHER" id="PTHR48081">
    <property type="entry name" value="AB HYDROLASE SUPERFAMILY PROTEIN C4A8.06C"/>
    <property type="match status" value="1"/>
</dbReference>
<dbReference type="Proteomes" id="UP000051450">
    <property type="component" value="Unassembled WGS sequence"/>
</dbReference>
<dbReference type="PATRIC" id="fig|1423719.4.peg.468"/>
<keyword evidence="1" id="KW-0378">Hydrolase</keyword>
<evidence type="ECO:0000256" key="1">
    <source>
        <dbReference type="ARBA" id="ARBA00022801"/>
    </source>
</evidence>
<dbReference type="Gene3D" id="3.40.50.1820">
    <property type="entry name" value="alpha/beta hydrolase"/>
    <property type="match status" value="1"/>
</dbReference>
<evidence type="ECO:0000313" key="4">
    <source>
        <dbReference type="Proteomes" id="UP000051450"/>
    </source>
</evidence>
<dbReference type="AlphaFoldDB" id="A0A0R1HFJ7"/>
<evidence type="ECO:0000313" key="3">
    <source>
        <dbReference type="EMBL" id="KRK45158.1"/>
    </source>
</evidence>
<accession>A0A0R1HFJ7</accession>
<keyword evidence="4" id="KW-1185">Reference proteome</keyword>
<dbReference type="Pfam" id="PF20434">
    <property type="entry name" value="BD-FAE"/>
    <property type="match status" value="1"/>
</dbReference>
<dbReference type="InterPro" id="IPR029058">
    <property type="entry name" value="AB_hydrolase_fold"/>
</dbReference>
<dbReference type="EMBL" id="AZDI01000013">
    <property type="protein sequence ID" value="KRK45158.1"/>
    <property type="molecule type" value="Genomic_DNA"/>
</dbReference>
<organism evidence="3 4">
    <name type="scientific">Dellaglioa algida DSM 15638</name>
    <dbReference type="NCBI Taxonomy" id="1423719"/>
    <lineage>
        <taxon>Bacteria</taxon>
        <taxon>Bacillati</taxon>
        <taxon>Bacillota</taxon>
        <taxon>Bacilli</taxon>
        <taxon>Lactobacillales</taxon>
        <taxon>Lactobacillaceae</taxon>
        <taxon>Dellaglioa</taxon>
    </lineage>
</organism>
<dbReference type="SUPFAM" id="SSF53474">
    <property type="entry name" value="alpha/beta-Hydrolases"/>
    <property type="match status" value="1"/>
</dbReference>
<dbReference type="STRING" id="1423719.FC66_GL000464"/>
<evidence type="ECO:0000259" key="2">
    <source>
        <dbReference type="Pfam" id="PF20434"/>
    </source>
</evidence>